<comment type="cofactor">
    <cofactor evidence="6">
        <name>[4Fe-4S] cluster</name>
        <dbReference type="ChEBI" id="CHEBI:49883"/>
    </cofactor>
    <text evidence="6">Binds 1 [4Fe-4S] cluster. The cluster is coordinated with 3 cysteines and an exchangeable S-adenosyl-L-methionine.</text>
</comment>
<reference evidence="10" key="1">
    <citation type="submission" date="2011-10" db="EMBL/GenBank/DDBJ databases">
        <title>The complete genome of chromosome of Thermovirga lienii DSM 17291.</title>
        <authorList>
            <consortium name="US DOE Joint Genome Institute (JGI-PGF)"/>
            <person name="Lucas S."/>
            <person name="Copeland A."/>
            <person name="Lapidus A."/>
            <person name="Glavina del Rio T."/>
            <person name="Dalin E."/>
            <person name="Tice H."/>
            <person name="Bruce D."/>
            <person name="Goodwin L."/>
            <person name="Pitluck S."/>
            <person name="Peters L."/>
            <person name="Mikhailova N."/>
            <person name="Saunders E."/>
            <person name="Kyrpides N."/>
            <person name="Mavromatis K."/>
            <person name="Ivanova N."/>
            <person name="Last F.I."/>
            <person name="Brettin T."/>
            <person name="Detter J.C."/>
            <person name="Han C."/>
            <person name="Larimer F."/>
            <person name="Land M."/>
            <person name="Hauser L."/>
            <person name="Markowitz V."/>
            <person name="Cheng J.-F."/>
            <person name="Hugenholtz P."/>
            <person name="Woyke T."/>
            <person name="Wu D."/>
            <person name="Spring S."/>
            <person name="Schroeder M."/>
            <person name="Brambilla E.-M."/>
            <person name="Klenk H.-P."/>
            <person name="Eisen J.A."/>
        </authorList>
    </citation>
    <scope>NUCLEOTIDE SEQUENCE [LARGE SCALE GENOMIC DNA]</scope>
    <source>
        <strain evidence="10">ATCC BAA-1197 / DSM 17291 / Cas60314</strain>
    </source>
</reference>
<reference evidence="9 10" key="2">
    <citation type="journal article" date="2012" name="Stand. Genomic Sci.">
        <title>Genome sequence of the moderately thermophilic, amino-acid-degrading and sulfur-reducing bacterium Thermovirga lienii type strain (Cas60314(T)).</title>
        <authorList>
            <person name="Goker M."/>
            <person name="Saunders E."/>
            <person name="Lapidus A."/>
            <person name="Nolan M."/>
            <person name="Lucas S."/>
            <person name="Hammon N."/>
            <person name="Deshpande S."/>
            <person name="Cheng J.F."/>
            <person name="Han C."/>
            <person name="Tapia R."/>
            <person name="Goodwin L.A."/>
            <person name="Pitluck S."/>
            <person name="Liolios K."/>
            <person name="Mavromatis K."/>
            <person name="Pagani I."/>
            <person name="Ivanova N."/>
            <person name="Mikhailova N."/>
            <person name="Pati A."/>
            <person name="Chen A."/>
            <person name="Palaniappan K."/>
            <person name="Land M."/>
            <person name="Chang Y.J."/>
            <person name="Jeffries C.D."/>
            <person name="Brambilla E.M."/>
            <person name="Rohde M."/>
            <person name="Spring S."/>
            <person name="Detter J.C."/>
            <person name="Woyke T."/>
            <person name="Bristow J."/>
            <person name="Eisen J.A."/>
            <person name="Markowitz V."/>
            <person name="Hugenholtz P."/>
            <person name="Kyrpides N.C."/>
            <person name="Klenk H.P."/>
        </authorList>
    </citation>
    <scope>NUCLEOTIDE SEQUENCE [LARGE SCALE GENOMIC DNA]</scope>
    <source>
        <strain evidence="10">ATCC BAA-1197 / DSM 17291 / Cas60314</strain>
    </source>
</reference>
<dbReference type="Gene3D" id="3.80.30.20">
    <property type="entry name" value="tm_1862 like domain"/>
    <property type="match status" value="1"/>
</dbReference>
<dbReference type="InterPro" id="IPR007197">
    <property type="entry name" value="rSAM"/>
</dbReference>
<dbReference type="KEGG" id="tli:Tlie_0067"/>
<dbReference type="SFLD" id="SFLDG01082">
    <property type="entry name" value="B12-binding_domain_containing"/>
    <property type="match status" value="1"/>
</dbReference>
<dbReference type="SFLD" id="SFLDS00029">
    <property type="entry name" value="Radical_SAM"/>
    <property type="match status" value="1"/>
</dbReference>
<evidence type="ECO:0000256" key="4">
    <source>
        <dbReference type="ARBA" id="ARBA00023004"/>
    </source>
</evidence>
<feature type="binding site" evidence="6">
    <location>
        <position position="313"/>
    </location>
    <ligand>
        <name>[4Fe-4S] cluster</name>
        <dbReference type="ChEBI" id="CHEBI:49883"/>
        <note>4Fe-4S-S-AdoMet</note>
    </ligand>
</feature>
<evidence type="ECO:0000313" key="10">
    <source>
        <dbReference type="Proteomes" id="UP000005868"/>
    </source>
</evidence>
<proteinExistence type="inferred from homology"/>
<evidence type="ECO:0000256" key="6">
    <source>
        <dbReference type="HAMAP-Rule" id="MF_01251"/>
    </source>
</evidence>
<dbReference type="AlphaFoldDB" id="G7V5I6"/>
<dbReference type="SUPFAM" id="SSF102114">
    <property type="entry name" value="Radical SAM enzymes"/>
    <property type="match status" value="1"/>
</dbReference>
<organism evidence="9 10">
    <name type="scientific">Thermovirga lienii (strain ATCC BAA-1197 / DSM 17291 / Cas60314)</name>
    <dbReference type="NCBI Taxonomy" id="580340"/>
    <lineage>
        <taxon>Bacteria</taxon>
        <taxon>Thermotogati</taxon>
        <taxon>Synergistota</taxon>
        <taxon>Synergistia</taxon>
        <taxon>Synergistales</taxon>
        <taxon>Thermovirgaceae</taxon>
        <taxon>Thermovirga</taxon>
    </lineage>
</organism>
<evidence type="ECO:0000256" key="1">
    <source>
        <dbReference type="ARBA" id="ARBA00022485"/>
    </source>
</evidence>
<dbReference type="GO" id="GO:0005506">
    <property type="term" value="F:iron ion binding"/>
    <property type="evidence" value="ECO:0007669"/>
    <property type="project" value="UniProtKB-UniRule"/>
</dbReference>
<protein>
    <submittedName>
        <fullName evidence="9">Radical SAM domain protein</fullName>
    </submittedName>
</protein>
<dbReference type="InterPro" id="IPR024560">
    <property type="entry name" value="UPF0313_C"/>
</dbReference>
<feature type="binding site" evidence="6">
    <location>
        <position position="309"/>
    </location>
    <ligand>
        <name>[4Fe-4S] cluster</name>
        <dbReference type="ChEBI" id="CHEBI:49883"/>
        <note>4Fe-4S-S-AdoMet</note>
    </ligand>
</feature>
<dbReference type="PANTHER" id="PTHR32331:SF0">
    <property type="entry name" value="UPF0313 PROTEIN YGIQ"/>
    <property type="match status" value="1"/>
</dbReference>
<keyword evidence="10" id="KW-1185">Reference proteome</keyword>
<dbReference type="SFLD" id="SFLDG01069">
    <property type="entry name" value="UPF0313"/>
    <property type="match status" value="1"/>
</dbReference>
<gene>
    <name evidence="9" type="ordered locus">Tlie_0067</name>
</gene>
<evidence type="ECO:0000256" key="5">
    <source>
        <dbReference type="ARBA" id="ARBA00023014"/>
    </source>
</evidence>
<accession>G7V5I6</accession>
<dbReference type="NCBIfam" id="TIGR03904">
    <property type="entry name" value="SAM_YgiQ"/>
    <property type="match status" value="1"/>
</dbReference>
<dbReference type="InterPro" id="IPR006638">
    <property type="entry name" value="Elp3/MiaA/NifB-like_rSAM"/>
</dbReference>
<feature type="region of interest" description="Disordered" evidence="7">
    <location>
        <begin position="597"/>
        <end position="630"/>
    </location>
</feature>
<dbReference type="EMBL" id="CP003096">
    <property type="protein sequence ID" value="AER65813.1"/>
    <property type="molecule type" value="Genomic_DNA"/>
</dbReference>
<dbReference type="HAMAP" id="MF_01251">
    <property type="entry name" value="UPF0313"/>
    <property type="match status" value="1"/>
</dbReference>
<comment type="similarity">
    <text evidence="6">Belongs to the UPF0313 family.</text>
</comment>
<keyword evidence="5 6" id="KW-0411">Iron-sulfur</keyword>
<dbReference type="Pfam" id="PF11842">
    <property type="entry name" value="DUF3362"/>
    <property type="match status" value="1"/>
</dbReference>
<feature type="binding site" evidence="6">
    <location>
        <position position="316"/>
    </location>
    <ligand>
        <name>[4Fe-4S] cluster</name>
        <dbReference type="ChEBI" id="CHEBI:49883"/>
        <note>4Fe-4S-S-AdoMet</note>
    </ligand>
</feature>
<dbReference type="InterPro" id="IPR013704">
    <property type="entry name" value="UPF0313_N"/>
</dbReference>
<evidence type="ECO:0000313" key="9">
    <source>
        <dbReference type="EMBL" id="AER65813.1"/>
    </source>
</evidence>
<evidence type="ECO:0000259" key="8">
    <source>
        <dbReference type="PROSITE" id="PS51918"/>
    </source>
</evidence>
<dbReference type="InterPro" id="IPR022946">
    <property type="entry name" value="UPF0313"/>
</dbReference>
<feature type="domain" description="Radical SAM core" evidence="8">
    <location>
        <begin position="295"/>
        <end position="567"/>
    </location>
</feature>
<dbReference type="GO" id="GO:0051539">
    <property type="term" value="F:4 iron, 4 sulfur cluster binding"/>
    <property type="evidence" value="ECO:0007669"/>
    <property type="project" value="UniProtKB-KW"/>
</dbReference>
<evidence type="ECO:0000256" key="7">
    <source>
        <dbReference type="SAM" id="MobiDB-lite"/>
    </source>
</evidence>
<dbReference type="PANTHER" id="PTHR32331">
    <property type="entry name" value="UPF0313 PROTEIN YGIQ"/>
    <property type="match status" value="1"/>
</dbReference>
<dbReference type="InterPro" id="IPR058240">
    <property type="entry name" value="rSAM_sf"/>
</dbReference>
<dbReference type="PROSITE" id="PS51918">
    <property type="entry name" value="RADICAL_SAM"/>
    <property type="match status" value="1"/>
</dbReference>
<dbReference type="HOGENOM" id="CLU_018288_2_0_0"/>
<keyword evidence="4 6" id="KW-0408">Iron</keyword>
<dbReference type="GO" id="GO:0003824">
    <property type="term" value="F:catalytic activity"/>
    <property type="evidence" value="ECO:0007669"/>
    <property type="project" value="InterPro"/>
</dbReference>
<dbReference type="Proteomes" id="UP000005868">
    <property type="component" value="Chromosome"/>
</dbReference>
<dbReference type="SMART" id="SM00729">
    <property type="entry name" value="Elp3"/>
    <property type="match status" value="1"/>
</dbReference>
<evidence type="ECO:0000256" key="2">
    <source>
        <dbReference type="ARBA" id="ARBA00022691"/>
    </source>
</evidence>
<keyword evidence="1 6" id="KW-0004">4Fe-4S</keyword>
<keyword evidence="3 6" id="KW-0479">Metal-binding</keyword>
<feature type="compositionally biased region" description="Basic residues" evidence="7">
    <location>
        <begin position="606"/>
        <end position="616"/>
    </location>
</feature>
<dbReference type="STRING" id="580340.Tlie_0067"/>
<sequence>MAKYQMIPTNREEMRQRGWDELDFLFITGDAYVDHPSFAHAIITRVLESRGFRVGIVAQPDWKNPDSIALMGKPSLGVLVSAGNLDSMLSNYTAAKKKRKKDRYSPGGEGGKRPDRATIVYCNMARKLWKDVPIIIGGIEASLRRFVHYDYWSDKLRKPILMDSKADLLVWGMGEKTIVQIAQKLQKGIPITEIRDVRGTCYIFKDLKDIESFVEIPSWEEIQHDKKAFARAYLLTEPELDPLTGRPIVQRVGDRYLVQNPPQFPLSEEELDEIYELPYTRKAHPSYDPLGGVPALEEVQFSITAHRGCFGSCSFCALSAHQGRIIQKRSDTSILKEAELLTRMEGFKGYIHDVGGPTANFHERACKIQDKGSSCKNRQCTWPSCCQKLRKSNDNYMKLLRKVRSIPGVKKVFVRSGIRYDYIMAENNRSFLEELCEHHVSGQLKVAPEHVSARVLNLMRKPPKEVFLKFKKLYEEVNSSLGKKQFLVPYLISSHPGSTLEDAIELAEFLRDIRYHPEQVQDFIPTPGTLSTCMYYSEINPYTGEKIFVAKTAKEKAMQRALLQWRNPKNYNIVKEALLKAGRRDLIGRGKKCLIREDTRDEEKHKKGPTKHKTNPKNKNLDGKKRKKKR</sequence>
<dbReference type="eggNOG" id="COG1032">
    <property type="taxonomic scope" value="Bacteria"/>
</dbReference>
<evidence type="ECO:0000256" key="3">
    <source>
        <dbReference type="ARBA" id="ARBA00022723"/>
    </source>
</evidence>
<name>G7V5I6_THELD</name>
<keyword evidence="2 6" id="KW-0949">S-adenosyl-L-methionine</keyword>
<dbReference type="InterPro" id="IPR023404">
    <property type="entry name" value="rSAM_horseshoe"/>
</dbReference>
<dbReference type="Pfam" id="PF08497">
    <property type="entry name" value="Radical_SAM_N"/>
    <property type="match status" value="1"/>
</dbReference>